<gene>
    <name evidence="3" type="ORF">NP589_20925</name>
</gene>
<name>A0ABT1TYP5_9GAMM</name>
<comment type="similarity">
    <text evidence="1 2">Belongs to the phD/YefM antitoxin family.</text>
</comment>
<evidence type="ECO:0000256" key="1">
    <source>
        <dbReference type="ARBA" id="ARBA00009981"/>
    </source>
</evidence>
<evidence type="ECO:0000256" key="2">
    <source>
        <dbReference type="RuleBase" id="RU362080"/>
    </source>
</evidence>
<organism evidence="3 4">
    <name type="scientific">Methylomonas rosea</name>
    <dbReference type="NCBI Taxonomy" id="2952227"/>
    <lineage>
        <taxon>Bacteria</taxon>
        <taxon>Pseudomonadati</taxon>
        <taxon>Pseudomonadota</taxon>
        <taxon>Gammaproteobacteria</taxon>
        <taxon>Methylococcales</taxon>
        <taxon>Methylococcaceae</taxon>
        <taxon>Methylomonas</taxon>
    </lineage>
</organism>
<dbReference type="Gene3D" id="3.40.1620.10">
    <property type="entry name" value="YefM-like domain"/>
    <property type="match status" value="1"/>
</dbReference>
<protein>
    <recommendedName>
        <fullName evidence="2">Antitoxin</fullName>
    </recommendedName>
</protein>
<evidence type="ECO:0000313" key="4">
    <source>
        <dbReference type="Proteomes" id="UP001524570"/>
    </source>
</evidence>
<proteinExistence type="inferred from homology"/>
<dbReference type="EMBL" id="JANIBL010000105">
    <property type="protein sequence ID" value="MCQ8119892.1"/>
    <property type="molecule type" value="Genomic_DNA"/>
</dbReference>
<dbReference type="InterPro" id="IPR006442">
    <property type="entry name" value="Antitoxin_Phd/YefM"/>
</dbReference>
<comment type="caution">
    <text evidence="3">The sequence shown here is derived from an EMBL/GenBank/DDBJ whole genome shotgun (WGS) entry which is preliminary data.</text>
</comment>
<dbReference type="SUPFAM" id="SSF143120">
    <property type="entry name" value="YefM-like"/>
    <property type="match status" value="1"/>
</dbReference>
<reference evidence="3 4" key="1">
    <citation type="submission" date="2022-07" db="EMBL/GenBank/DDBJ databases">
        <title>Methylomonas rivi sp. nov., Methylomonas rosea sp. nov., Methylomonas aureus sp. nov. and Methylomonas subterranea sp. nov., four novel methanotrophs isolated from a freshwater creek and the deep terrestrial subsurface.</title>
        <authorList>
            <person name="Abin C."/>
            <person name="Sankaranarayanan K."/>
            <person name="Garner C."/>
            <person name="Sindelar R."/>
            <person name="Kotary K."/>
            <person name="Garner R."/>
            <person name="Barclay S."/>
            <person name="Lawson P."/>
            <person name="Krumholz L."/>
        </authorList>
    </citation>
    <scope>NUCLEOTIDE SEQUENCE [LARGE SCALE GENOMIC DNA]</scope>
    <source>
        <strain evidence="3 4">WSC-7</strain>
    </source>
</reference>
<dbReference type="Proteomes" id="UP001524570">
    <property type="component" value="Unassembled WGS sequence"/>
</dbReference>
<dbReference type="RefSeq" id="WP_256608707.1">
    <property type="nucleotide sequence ID" value="NZ_JANIBL010000105.1"/>
</dbReference>
<evidence type="ECO:0000313" key="3">
    <source>
        <dbReference type="EMBL" id="MCQ8119892.1"/>
    </source>
</evidence>
<dbReference type="NCBIfam" id="TIGR01552">
    <property type="entry name" value="phd_fam"/>
    <property type="match status" value="1"/>
</dbReference>
<sequence length="94" mass="10698">MKTSTIADAKNNLSQLLAQLEVNEPIQLTRYGKPVAVILSQAGYQQLIQPEKKLYQAITDWREQLDRQLDIGFSDAELGDLRGKDCGRDFSWDE</sequence>
<keyword evidence="4" id="KW-1185">Reference proteome</keyword>
<dbReference type="Pfam" id="PF02604">
    <property type="entry name" value="PhdYeFM_antitox"/>
    <property type="match status" value="1"/>
</dbReference>
<comment type="function">
    <text evidence="2">Antitoxin component of a type II toxin-antitoxin (TA) system.</text>
</comment>
<accession>A0ABT1TYP5</accession>
<dbReference type="InterPro" id="IPR036165">
    <property type="entry name" value="YefM-like_sf"/>
</dbReference>